<feature type="transmembrane region" description="Helical" evidence="9">
    <location>
        <begin position="72"/>
        <end position="89"/>
    </location>
</feature>
<feature type="transmembrane region" description="Helical" evidence="9">
    <location>
        <begin position="459"/>
        <end position="479"/>
    </location>
</feature>
<feature type="domain" description="Major facilitator superfamily (MFS) profile" evidence="10">
    <location>
        <begin position="35"/>
        <end position="483"/>
    </location>
</feature>
<organism evidence="11 12">
    <name type="scientific">Lentzea indica</name>
    <dbReference type="NCBI Taxonomy" id="2604800"/>
    <lineage>
        <taxon>Bacteria</taxon>
        <taxon>Bacillati</taxon>
        <taxon>Actinomycetota</taxon>
        <taxon>Actinomycetes</taxon>
        <taxon>Pseudonocardiales</taxon>
        <taxon>Pseudonocardiaceae</taxon>
        <taxon>Lentzea</taxon>
    </lineage>
</organism>
<evidence type="ECO:0000313" key="11">
    <source>
        <dbReference type="EMBL" id="NKE61634.1"/>
    </source>
</evidence>
<feature type="transmembrane region" description="Helical" evidence="9">
    <location>
        <begin position="158"/>
        <end position="178"/>
    </location>
</feature>
<keyword evidence="6 9" id="KW-1133">Transmembrane helix</keyword>
<proteinExistence type="inferred from homology"/>
<comment type="subcellular location">
    <subcellularLocation>
        <location evidence="1">Cell membrane</location>
        <topology evidence="1">Multi-pass membrane protein</topology>
    </subcellularLocation>
</comment>
<dbReference type="SUPFAM" id="SSF103473">
    <property type="entry name" value="MFS general substrate transporter"/>
    <property type="match status" value="1"/>
</dbReference>
<feature type="transmembrane region" description="Helical" evidence="9">
    <location>
        <begin position="101"/>
        <end position="127"/>
    </location>
</feature>
<keyword evidence="4" id="KW-1003">Cell membrane</keyword>
<feature type="transmembrane region" description="Helical" evidence="9">
    <location>
        <begin position="252"/>
        <end position="273"/>
    </location>
</feature>
<evidence type="ECO:0000256" key="5">
    <source>
        <dbReference type="ARBA" id="ARBA00022692"/>
    </source>
</evidence>
<feature type="transmembrane region" description="Helical" evidence="9">
    <location>
        <begin position="133"/>
        <end position="151"/>
    </location>
</feature>
<comment type="similarity">
    <text evidence="2">Belongs to the major facilitator superfamily. EmrB family.</text>
</comment>
<keyword evidence="7 9" id="KW-0472">Membrane</keyword>
<dbReference type="InterPro" id="IPR036259">
    <property type="entry name" value="MFS_trans_sf"/>
</dbReference>
<reference evidence="11 12" key="1">
    <citation type="submission" date="2019-08" db="EMBL/GenBank/DDBJ databases">
        <title>Lentzea from Indian Himalayas.</title>
        <authorList>
            <person name="Mandal S."/>
            <person name="Mallick Gupta A."/>
            <person name="Maiti P.K."/>
            <person name="Sarkar J."/>
            <person name="Mandal S."/>
        </authorList>
    </citation>
    <scope>NUCLEOTIDE SEQUENCE [LARGE SCALE GENOMIC DNA]</scope>
    <source>
        <strain evidence="11 12">PSKA42</strain>
    </source>
</reference>
<dbReference type="Gene3D" id="1.20.1250.20">
    <property type="entry name" value="MFS general substrate transporter like domains"/>
    <property type="match status" value="1"/>
</dbReference>
<evidence type="ECO:0000259" key="10">
    <source>
        <dbReference type="PROSITE" id="PS50850"/>
    </source>
</evidence>
<feature type="transmembrane region" description="Helical" evidence="9">
    <location>
        <begin position="326"/>
        <end position="345"/>
    </location>
</feature>
<feature type="region of interest" description="Disordered" evidence="8">
    <location>
        <begin position="483"/>
        <end position="534"/>
    </location>
</feature>
<feature type="transmembrane region" description="Helical" evidence="9">
    <location>
        <begin position="294"/>
        <end position="314"/>
    </location>
</feature>
<dbReference type="CDD" id="cd17321">
    <property type="entry name" value="MFS_MMR_MDR_like"/>
    <property type="match status" value="1"/>
</dbReference>
<dbReference type="InterPro" id="IPR004638">
    <property type="entry name" value="EmrB-like"/>
</dbReference>
<name>A0ABX1FRK2_9PSEU</name>
<evidence type="ECO:0000256" key="2">
    <source>
        <dbReference type="ARBA" id="ARBA00008537"/>
    </source>
</evidence>
<dbReference type="EMBL" id="VSRL01000187">
    <property type="protein sequence ID" value="NKE61634.1"/>
    <property type="molecule type" value="Genomic_DNA"/>
</dbReference>
<feature type="transmembrane region" description="Helical" evidence="9">
    <location>
        <begin position="33"/>
        <end position="52"/>
    </location>
</feature>
<feature type="transmembrane region" description="Helical" evidence="9">
    <location>
        <begin position="357"/>
        <end position="376"/>
    </location>
</feature>
<keyword evidence="5 9" id="KW-0812">Transmembrane</keyword>
<feature type="compositionally biased region" description="Basic and acidic residues" evidence="8">
    <location>
        <begin position="489"/>
        <end position="505"/>
    </location>
</feature>
<feature type="transmembrane region" description="Helical" evidence="9">
    <location>
        <begin position="221"/>
        <end position="240"/>
    </location>
</feature>
<protein>
    <submittedName>
        <fullName evidence="11">DHA2 family efflux MFS transporter permease subunit</fullName>
    </submittedName>
</protein>
<dbReference type="Proteomes" id="UP001515943">
    <property type="component" value="Unassembled WGS sequence"/>
</dbReference>
<feature type="transmembrane region" description="Helical" evidence="9">
    <location>
        <begin position="382"/>
        <end position="401"/>
    </location>
</feature>
<accession>A0ABX1FRK2</accession>
<dbReference type="Gene3D" id="1.20.1720.10">
    <property type="entry name" value="Multidrug resistance protein D"/>
    <property type="match status" value="1"/>
</dbReference>
<evidence type="ECO:0000256" key="1">
    <source>
        <dbReference type="ARBA" id="ARBA00004651"/>
    </source>
</evidence>
<evidence type="ECO:0000256" key="3">
    <source>
        <dbReference type="ARBA" id="ARBA00022448"/>
    </source>
</evidence>
<dbReference type="PRINTS" id="PR01036">
    <property type="entry name" value="TCRTETB"/>
</dbReference>
<gene>
    <name evidence="11" type="ORF">FXN61_34705</name>
</gene>
<evidence type="ECO:0000256" key="8">
    <source>
        <dbReference type="SAM" id="MobiDB-lite"/>
    </source>
</evidence>
<dbReference type="NCBIfam" id="TIGR00711">
    <property type="entry name" value="efflux_EmrB"/>
    <property type="match status" value="1"/>
</dbReference>
<keyword evidence="12" id="KW-1185">Reference proteome</keyword>
<feature type="transmembrane region" description="Helical" evidence="9">
    <location>
        <begin position="190"/>
        <end position="209"/>
    </location>
</feature>
<comment type="caution">
    <text evidence="11">The sequence shown here is derived from an EMBL/GenBank/DDBJ whole genome shotgun (WGS) entry which is preliminary data.</text>
</comment>
<sequence length="534" mass="55697">MVADRPGVPRPGWRWAQAPAVRHRKVVKEADRWRALAVLCVANFLVVLDTSIVNTAAPDIMASMGAGIDEVLWVLNGYLLAFAALLIVFGRLGDLVGPRTLFLGGLGLFTTASVLCGLSAGVGWLIAARVLQGLGAAMLVPQALVLIAAIFPHTRRGTAFGLFTAAAGVAAVGGPALGGLVVTSWGWQSIFYLNVPAGVAGLLFARRFLPTARTGRTHRFDVLGVLLASTGLTGIVYGLIEGGRHHWGTISGAFSIPLVFGVSAVSLVLFVLWERRVPEPLVPLDLFRHRNYTIATVITSVLSFALYGFLLVFVLETQTVLGMSPLMSGLTALPWTVVLSVLAPIAGRLADRVGGRVLLVAGLATYALGILGVAFLPTESATAVTFVLPLVVVGIGQGMTFTPATTEAMREITADRTGAASGTLNTARQVGAAMGAAVTGAVLQGQIASGSSVLEAARLSLTVVAGVVLAGCVLALFTARPHQSQEVSDGTHRTEQRPAGRDRSADVPAGDGEADRRPGQHPVALTRFPVPRRA</sequence>
<evidence type="ECO:0000256" key="4">
    <source>
        <dbReference type="ARBA" id="ARBA00022475"/>
    </source>
</evidence>
<dbReference type="PANTHER" id="PTHR42718:SF9">
    <property type="entry name" value="MAJOR FACILITATOR SUPERFAMILY MULTIDRUG TRANSPORTER MFSC"/>
    <property type="match status" value="1"/>
</dbReference>
<dbReference type="PANTHER" id="PTHR42718">
    <property type="entry name" value="MAJOR FACILITATOR SUPERFAMILY MULTIDRUG TRANSPORTER MFSC"/>
    <property type="match status" value="1"/>
</dbReference>
<evidence type="ECO:0000256" key="6">
    <source>
        <dbReference type="ARBA" id="ARBA00022989"/>
    </source>
</evidence>
<dbReference type="Pfam" id="PF07690">
    <property type="entry name" value="MFS_1"/>
    <property type="match status" value="1"/>
</dbReference>
<evidence type="ECO:0000313" key="12">
    <source>
        <dbReference type="Proteomes" id="UP001515943"/>
    </source>
</evidence>
<evidence type="ECO:0000256" key="9">
    <source>
        <dbReference type="SAM" id="Phobius"/>
    </source>
</evidence>
<dbReference type="InterPro" id="IPR020846">
    <property type="entry name" value="MFS_dom"/>
</dbReference>
<evidence type="ECO:0000256" key="7">
    <source>
        <dbReference type="ARBA" id="ARBA00023136"/>
    </source>
</evidence>
<dbReference type="InterPro" id="IPR011701">
    <property type="entry name" value="MFS"/>
</dbReference>
<keyword evidence="3" id="KW-0813">Transport</keyword>
<dbReference type="PROSITE" id="PS50850">
    <property type="entry name" value="MFS"/>
    <property type="match status" value="1"/>
</dbReference>